<feature type="region of interest" description="Disordered" evidence="1">
    <location>
        <begin position="239"/>
        <end position="283"/>
    </location>
</feature>
<evidence type="ECO:0000313" key="2">
    <source>
        <dbReference type="EMBL" id="EDM73987.1"/>
    </source>
</evidence>
<evidence type="ECO:0000256" key="1">
    <source>
        <dbReference type="SAM" id="MobiDB-lite"/>
    </source>
</evidence>
<evidence type="ECO:0000313" key="3">
    <source>
        <dbReference type="Proteomes" id="UP000005801"/>
    </source>
</evidence>
<organism evidence="2 3">
    <name type="scientific">Plesiocystis pacifica SIR-1</name>
    <dbReference type="NCBI Taxonomy" id="391625"/>
    <lineage>
        <taxon>Bacteria</taxon>
        <taxon>Pseudomonadati</taxon>
        <taxon>Myxococcota</taxon>
        <taxon>Polyangia</taxon>
        <taxon>Nannocystales</taxon>
        <taxon>Nannocystaceae</taxon>
        <taxon>Plesiocystis</taxon>
    </lineage>
</organism>
<dbReference type="EMBL" id="ABCS01000157">
    <property type="protein sequence ID" value="EDM73987.1"/>
    <property type="molecule type" value="Genomic_DNA"/>
</dbReference>
<dbReference type="AlphaFoldDB" id="A6GJH2"/>
<comment type="caution">
    <text evidence="2">The sequence shown here is derived from an EMBL/GenBank/DDBJ whole genome shotgun (WGS) entry which is preliminary data.</text>
</comment>
<proteinExistence type="predicted"/>
<reference evidence="2 3" key="1">
    <citation type="submission" date="2007-06" db="EMBL/GenBank/DDBJ databases">
        <authorList>
            <person name="Shimkets L."/>
            <person name="Ferriera S."/>
            <person name="Johnson J."/>
            <person name="Kravitz S."/>
            <person name="Beeson K."/>
            <person name="Sutton G."/>
            <person name="Rogers Y.-H."/>
            <person name="Friedman R."/>
            <person name="Frazier M."/>
            <person name="Venter J.C."/>
        </authorList>
    </citation>
    <scope>NUCLEOTIDE SEQUENCE [LARGE SCALE GENOMIC DNA]</scope>
    <source>
        <strain evidence="2 3">SIR-1</strain>
    </source>
</reference>
<feature type="compositionally biased region" description="Low complexity" evidence="1">
    <location>
        <begin position="271"/>
        <end position="283"/>
    </location>
</feature>
<dbReference type="Proteomes" id="UP000005801">
    <property type="component" value="Unassembled WGS sequence"/>
</dbReference>
<gene>
    <name evidence="2" type="ORF">PPSIR1_14470</name>
</gene>
<evidence type="ECO:0008006" key="4">
    <source>
        <dbReference type="Google" id="ProtNLM"/>
    </source>
</evidence>
<keyword evidence="3" id="KW-1185">Reference proteome</keyword>
<dbReference type="PROSITE" id="PS51257">
    <property type="entry name" value="PROKAR_LIPOPROTEIN"/>
    <property type="match status" value="1"/>
</dbReference>
<sequence length="283" mass="29624">MRLRLLALAPLALLACGPNQSDRRPERVPLSAEGKAAKSQGSEVRDALAPIHAAASKPPPREAIPCPLLEGKALNVSWARLDTLHTGKSDADPRGILSGDPASFNDDVFADALGFAGKGLSDASERDLERIAKASARLGEVRYVRVAKTVDYQPPVISLRPGGDPEQPEYDYEPGSARAWLRVFDREGALVCAVEASATNREGLRLGPKRGQKGGADPLDVAKARLAVDLGERLSGALRRAARPSADSTSHLETEPSSCAVGSDTGECEGTETGTGTETGAAG</sequence>
<feature type="compositionally biased region" description="Polar residues" evidence="1">
    <location>
        <begin position="246"/>
        <end position="257"/>
    </location>
</feature>
<dbReference type="STRING" id="391625.PPSIR1_14470"/>
<protein>
    <recommendedName>
        <fullName evidence="4">Lipoprotein</fullName>
    </recommendedName>
</protein>
<dbReference type="RefSeq" id="WP_006976858.1">
    <property type="nucleotide sequence ID" value="NZ_ABCS01000157.1"/>
</dbReference>
<accession>A6GJH2</accession>
<feature type="region of interest" description="Disordered" evidence="1">
    <location>
        <begin position="18"/>
        <end position="60"/>
    </location>
</feature>
<name>A6GJH2_9BACT</name>